<evidence type="ECO:0000256" key="2">
    <source>
        <dbReference type="ARBA" id="ARBA00022448"/>
    </source>
</evidence>
<name>A0A017H4Q9_9FUSO</name>
<dbReference type="PANTHER" id="PTHR47627:SF1">
    <property type="entry name" value="RUBREDOXIN-1-RELATED"/>
    <property type="match status" value="1"/>
</dbReference>
<evidence type="ECO:0000256" key="7">
    <source>
        <dbReference type="PIRSR" id="PIRSR000071-1"/>
    </source>
</evidence>
<dbReference type="PROSITE" id="PS00202">
    <property type="entry name" value="RUBREDOXIN"/>
    <property type="match status" value="1"/>
</dbReference>
<dbReference type="Proteomes" id="UP000031184">
    <property type="component" value="Unassembled WGS sequence"/>
</dbReference>
<evidence type="ECO:0000256" key="6">
    <source>
        <dbReference type="PIRNR" id="PIRNR000071"/>
    </source>
</evidence>
<dbReference type="GO" id="GO:0009055">
    <property type="term" value="F:electron transfer activity"/>
    <property type="evidence" value="ECO:0007669"/>
    <property type="project" value="InterPro"/>
</dbReference>
<keyword evidence="4 6" id="KW-0249">Electron transport</keyword>
<dbReference type="FunFam" id="2.20.28.10:FF:000001">
    <property type="entry name" value="Rubredoxin"/>
    <property type="match status" value="1"/>
</dbReference>
<evidence type="ECO:0000256" key="1">
    <source>
        <dbReference type="ARBA" id="ARBA00005337"/>
    </source>
</evidence>
<comment type="caution">
    <text evidence="8">The sequence shown here is derived from an EMBL/GenBank/DDBJ whole genome shotgun (WGS) entry which is preliminary data.</text>
</comment>
<feature type="binding site" evidence="7">
    <location>
        <position position="6"/>
    </location>
    <ligand>
        <name>Fe cation</name>
        <dbReference type="ChEBI" id="CHEBI:24875"/>
    </ligand>
</feature>
<dbReference type="GO" id="GO:0043448">
    <property type="term" value="P:alkane catabolic process"/>
    <property type="evidence" value="ECO:0007669"/>
    <property type="project" value="TreeGrafter"/>
</dbReference>
<feature type="binding site" evidence="7">
    <location>
        <position position="42"/>
    </location>
    <ligand>
        <name>Fe cation</name>
        <dbReference type="ChEBI" id="CHEBI:24875"/>
    </ligand>
</feature>
<dbReference type="InterPro" id="IPR018527">
    <property type="entry name" value="Rubredoxin_Fe_BS"/>
</dbReference>
<dbReference type="GO" id="GO:0005506">
    <property type="term" value="F:iron ion binding"/>
    <property type="evidence" value="ECO:0007669"/>
    <property type="project" value="InterPro"/>
</dbReference>
<organism evidence="8 9">
    <name type="scientific">Fusobacterium necrophorum subsp. funduliforme B35</name>
    <dbReference type="NCBI Taxonomy" id="1226633"/>
    <lineage>
        <taxon>Bacteria</taxon>
        <taxon>Fusobacteriati</taxon>
        <taxon>Fusobacteriota</taxon>
        <taxon>Fusobacteriia</taxon>
        <taxon>Fusobacteriales</taxon>
        <taxon>Fusobacteriaceae</taxon>
        <taxon>Fusobacterium</taxon>
    </lineage>
</organism>
<reference evidence="8 9" key="1">
    <citation type="submission" date="2013-08" db="EMBL/GenBank/DDBJ databases">
        <title>An opportunistic ruminal bacterium that causes liver abscesses in cattle.</title>
        <authorList>
            <person name="Benahmed F.H."/>
            <person name="Rasmussen M."/>
            <person name="Harbottle H."/>
            <person name="Soppet D."/>
            <person name="Nagaraja T.G."/>
            <person name="Davidson M."/>
        </authorList>
    </citation>
    <scope>NUCLEOTIDE SEQUENCE [LARGE SCALE GENOMIC DNA]</scope>
    <source>
        <strain evidence="8 9">B35</strain>
    </source>
</reference>
<gene>
    <name evidence="8" type="ORF">C095_10560</name>
</gene>
<feature type="binding site" evidence="7">
    <location>
        <position position="39"/>
    </location>
    <ligand>
        <name>Fe cation</name>
        <dbReference type="ChEBI" id="CHEBI:24875"/>
    </ligand>
</feature>
<dbReference type="AlphaFoldDB" id="A0A017H4Q9"/>
<dbReference type="Pfam" id="PF00301">
    <property type="entry name" value="Rubredoxin"/>
    <property type="match status" value="1"/>
</dbReference>
<dbReference type="PRINTS" id="PR00163">
    <property type="entry name" value="RUBREDOXIN"/>
</dbReference>
<dbReference type="GeneID" id="75074952"/>
<evidence type="ECO:0000256" key="3">
    <source>
        <dbReference type="ARBA" id="ARBA00022723"/>
    </source>
</evidence>
<evidence type="ECO:0000256" key="5">
    <source>
        <dbReference type="ARBA" id="ARBA00023004"/>
    </source>
</evidence>
<dbReference type="SUPFAM" id="SSF57802">
    <property type="entry name" value="Rubredoxin-like"/>
    <property type="match status" value="1"/>
</dbReference>
<accession>A0A017H4Q9</accession>
<dbReference type="InterPro" id="IPR024934">
    <property type="entry name" value="Rubredoxin-like_dom"/>
</dbReference>
<proteinExistence type="inferred from homology"/>
<evidence type="ECO:0000313" key="9">
    <source>
        <dbReference type="Proteomes" id="UP000031184"/>
    </source>
</evidence>
<evidence type="ECO:0000256" key="4">
    <source>
        <dbReference type="ARBA" id="ARBA00022982"/>
    </source>
</evidence>
<keyword evidence="3 6" id="KW-0479">Metal-binding</keyword>
<dbReference type="InterPro" id="IPR024935">
    <property type="entry name" value="Rubredoxin_dom"/>
</dbReference>
<dbReference type="OrthoDB" id="9758182at2"/>
<comment type="cofactor">
    <cofactor evidence="6 7">
        <name>Fe(3+)</name>
        <dbReference type="ChEBI" id="CHEBI:29034"/>
    </cofactor>
    <text evidence="6 7">Binds 1 Fe(3+) ion per subunit.</text>
</comment>
<dbReference type="PIRSF" id="PIRSF000071">
    <property type="entry name" value="Rubredoxin"/>
    <property type="match status" value="1"/>
</dbReference>
<dbReference type="CDD" id="cd00730">
    <property type="entry name" value="rubredoxin"/>
    <property type="match status" value="1"/>
</dbReference>
<dbReference type="PATRIC" id="fig|1226633.4.peg.2143"/>
<dbReference type="Gene3D" id="2.20.28.10">
    <property type="match status" value="1"/>
</dbReference>
<dbReference type="InterPro" id="IPR024922">
    <property type="entry name" value="Rubredoxin"/>
</dbReference>
<dbReference type="RefSeq" id="WP_005953173.1">
    <property type="nucleotide sequence ID" value="NZ_AOJP01000012.1"/>
</dbReference>
<evidence type="ECO:0000313" key="8">
    <source>
        <dbReference type="EMBL" id="KID48378.1"/>
    </source>
</evidence>
<feature type="binding site" evidence="7">
    <location>
        <position position="9"/>
    </location>
    <ligand>
        <name>Fe cation</name>
        <dbReference type="ChEBI" id="CHEBI:24875"/>
    </ligand>
</feature>
<dbReference type="PANTHER" id="PTHR47627">
    <property type="entry name" value="RUBREDOXIN"/>
    <property type="match status" value="1"/>
</dbReference>
<sequence>MKLYVCEVCGYVYDSTLGDVDNGIPAGTKFEDLPADWVCPPCGVSKDHFREMEVNK</sequence>
<comment type="similarity">
    <text evidence="1 6">Belongs to the rubredoxin family.</text>
</comment>
<protein>
    <recommendedName>
        <fullName evidence="6">Rubredoxin</fullName>
    </recommendedName>
</protein>
<dbReference type="PROSITE" id="PS50903">
    <property type="entry name" value="RUBREDOXIN_LIKE"/>
    <property type="match status" value="1"/>
</dbReference>
<dbReference type="EMBL" id="AUZI01000026">
    <property type="protein sequence ID" value="KID48378.1"/>
    <property type="molecule type" value="Genomic_DNA"/>
</dbReference>
<dbReference type="InterPro" id="IPR050526">
    <property type="entry name" value="Rubredoxin_ET"/>
</dbReference>
<keyword evidence="2 6" id="KW-0813">Transport</keyword>
<keyword evidence="5 6" id="KW-0408">Iron</keyword>